<evidence type="ECO:0000313" key="3">
    <source>
        <dbReference type="Proteomes" id="UP001281614"/>
    </source>
</evidence>
<dbReference type="EMBL" id="VYYT01000324">
    <property type="protein sequence ID" value="KAK2742889.1"/>
    <property type="molecule type" value="Genomic_DNA"/>
</dbReference>
<accession>A0AAD9Y897</accession>
<name>A0AAD9Y897_COLKA</name>
<comment type="caution">
    <text evidence="2">The sequence shown here is derived from an EMBL/GenBank/DDBJ whole genome shotgun (WGS) entry which is preliminary data.</text>
</comment>
<evidence type="ECO:0000256" key="1">
    <source>
        <dbReference type="SAM" id="Phobius"/>
    </source>
</evidence>
<proteinExistence type="predicted"/>
<sequence>MAVLSNVPPTSMSVMATFASLLLAVSAVTTAFIAIITIMLSFVFHDFGILLCGSRVVAWIPVFLLDCAFIQLIVGLVLWFMDTHAWQFAAVITLWSGLLFLVTLGIAGWIAVGADSFTFSGIR</sequence>
<dbReference type="Proteomes" id="UP001281614">
    <property type="component" value="Unassembled WGS sequence"/>
</dbReference>
<feature type="transmembrane region" description="Helical" evidence="1">
    <location>
        <begin position="20"/>
        <end position="44"/>
    </location>
</feature>
<dbReference type="AlphaFoldDB" id="A0AAD9Y897"/>
<feature type="transmembrane region" description="Helical" evidence="1">
    <location>
        <begin position="56"/>
        <end position="80"/>
    </location>
</feature>
<keyword evidence="1" id="KW-0812">Transmembrane</keyword>
<evidence type="ECO:0000313" key="2">
    <source>
        <dbReference type="EMBL" id="KAK2742889.1"/>
    </source>
</evidence>
<keyword evidence="3" id="KW-1185">Reference proteome</keyword>
<reference evidence="2" key="1">
    <citation type="submission" date="2023-02" db="EMBL/GenBank/DDBJ databases">
        <title>Colletotrichum kahawae CIFC_Que2 genome sequencing and assembly.</title>
        <authorList>
            <person name="Baroncelli R."/>
        </authorList>
    </citation>
    <scope>NUCLEOTIDE SEQUENCE</scope>
    <source>
        <strain evidence="2">CIFC_Que2</strain>
    </source>
</reference>
<organism evidence="2 3">
    <name type="scientific">Colletotrichum kahawae</name>
    <name type="common">Coffee berry disease fungus</name>
    <dbReference type="NCBI Taxonomy" id="34407"/>
    <lineage>
        <taxon>Eukaryota</taxon>
        <taxon>Fungi</taxon>
        <taxon>Dikarya</taxon>
        <taxon>Ascomycota</taxon>
        <taxon>Pezizomycotina</taxon>
        <taxon>Sordariomycetes</taxon>
        <taxon>Hypocreomycetidae</taxon>
        <taxon>Glomerellales</taxon>
        <taxon>Glomerellaceae</taxon>
        <taxon>Colletotrichum</taxon>
        <taxon>Colletotrichum gloeosporioides species complex</taxon>
    </lineage>
</organism>
<keyword evidence="1" id="KW-1133">Transmembrane helix</keyword>
<protein>
    <submittedName>
        <fullName evidence="2">Uncharacterized protein</fullName>
    </submittedName>
</protein>
<gene>
    <name evidence="2" type="ORF">CKAH01_18431</name>
</gene>
<feature type="transmembrane region" description="Helical" evidence="1">
    <location>
        <begin position="86"/>
        <end position="114"/>
    </location>
</feature>
<keyword evidence="1" id="KW-0472">Membrane</keyword>